<evidence type="ECO:0000256" key="1">
    <source>
        <dbReference type="SAM" id="MobiDB-lite"/>
    </source>
</evidence>
<evidence type="ECO:0000313" key="2">
    <source>
        <dbReference type="EMBL" id="RDL31425.1"/>
    </source>
</evidence>
<dbReference type="EMBL" id="NPIC01000012">
    <property type="protein sequence ID" value="RDL31425.1"/>
    <property type="molecule type" value="Genomic_DNA"/>
</dbReference>
<proteinExistence type="predicted"/>
<feature type="compositionally biased region" description="Polar residues" evidence="1">
    <location>
        <begin position="201"/>
        <end position="212"/>
    </location>
</feature>
<accession>A0A370TBK0</accession>
<gene>
    <name evidence="2" type="ORF">BP5553_09634</name>
</gene>
<keyword evidence="3" id="KW-1185">Reference proteome</keyword>
<reference evidence="2 3" key="1">
    <citation type="journal article" date="2018" name="IMA Fungus">
        <title>IMA Genome-F 9: Draft genome sequence of Annulohypoxylon stygium, Aspergillus mulundensis, Berkeleyomyces basicola (syn. Thielaviopsis basicola), Ceratocystis smalleyi, two Cercospora beticola strains, Coleophoma cylindrospora, Fusarium fracticaudum, Phialophora cf. hyalina, and Morchella septimelata.</title>
        <authorList>
            <person name="Wingfield B.D."/>
            <person name="Bills G.F."/>
            <person name="Dong Y."/>
            <person name="Huang W."/>
            <person name="Nel W.J."/>
            <person name="Swalarsk-Parry B.S."/>
            <person name="Vaghefi N."/>
            <person name="Wilken P.M."/>
            <person name="An Z."/>
            <person name="de Beer Z.W."/>
            <person name="De Vos L."/>
            <person name="Chen L."/>
            <person name="Duong T.A."/>
            <person name="Gao Y."/>
            <person name="Hammerbacher A."/>
            <person name="Kikkert J.R."/>
            <person name="Li Y."/>
            <person name="Li H."/>
            <person name="Li K."/>
            <person name="Li Q."/>
            <person name="Liu X."/>
            <person name="Ma X."/>
            <person name="Naidoo K."/>
            <person name="Pethybridge S.J."/>
            <person name="Sun J."/>
            <person name="Steenkamp E.T."/>
            <person name="van der Nest M.A."/>
            <person name="van Wyk S."/>
            <person name="Wingfield M.J."/>
            <person name="Xiong C."/>
            <person name="Yue Q."/>
            <person name="Zhang X."/>
        </authorList>
    </citation>
    <scope>NUCLEOTIDE SEQUENCE [LARGE SCALE GENOMIC DNA]</scope>
    <source>
        <strain evidence="2 3">BP 5553</strain>
    </source>
</reference>
<sequence length="283" mass="31005">MSVFSKIRQSRAAAKQHKAKAKEPTEDVKVPYKHVPKHAAVDALSGAPSTWKHEDKGKIRQHHQRRSQMGSRTTSMISTASYFTATAGPSSAAPPLPRNNSYTYSSYSPAWLDRGGDYHNAEPTRKRYKSRGHSYNDSGIGASIGPSPLASNMHSEDVSPVISSGDSSSSNSSDHLELAPASNSKRRSQQRPQPEKRDGYSTPNMNRTSQRPQPVVYAEKDIFERLHTSTTRKIGEAPLYDSPPSPVKGSVATTTVAPAVEERKPKKSRWSLLGKKRNSAIVA</sequence>
<feature type="compositionally biased region" description="Basic residues" evidence="1">
    <location>
        <begin position="265"/>
        <end position="283"/>
    </location>
</feature>
<evidence type="ECO:0000313" key="3">
    <source>
        <dbReference type="Proteomes" id="UP000254866"/>
    </source>
</evidence>
<feature type="compositionally biased region" description="Basic and acidic residues" evidence="1">
    <location>
        <begin position="21"/>
        <end position="30"/>
    </location>
</feature>
<feature type="region of interest" description="Disordered" evidence="1">
    <location>
        <begin position="122"/>
        <end position="283"/>
    </location>
</feature>
<dbReference type="RefSeq" id="XP_031865556.1">
    <property type="nucleotide sequence ID" value="XM_032018257.1"/>
</dbReference>
<dbReference type="Proteomes" id="UP000254866">
    <property type="component" value="Unassembled WGS sequence"/>
</dbReference>
<protein>
    <submittedName>
        <fullName evidence="2">Uncharacterized protein</fullName>
    </submittedName>
</protein>
<name>A0A370TBK0_9HELO</name>
<comment type="caution">
    <text evidence="2">The sequence shown here is derived from an EMBL/GenBank/DDBJ whole genome shotgun (WGS) entry which is preliminary data.</text>
</comment>
<organism evidence="2 3">
    <name type="scientific">Venustampulla echinocandica</name>
    <dbReference type="NCBI Taxonomy" id="2656787"/>
    <lineage>
        <taxon>Eukaryota</taxon>
        <taxon>Fungi</taxon>
        <taxon>Dikarya</taxon>
        <taxon>Ascomycota</taxon>
        <taxon>Pezizomycotina</taxon>
        <taxon>Leotiomycetes</taxon>
        <taxon>Helotiales</taxon>
        <taxon>Pleuroascaceae</taxon>
        <taxon>Venustampulla</taxon>
    </lineage>
</organism>
<feature type="compositionally biased region" description="Low complexity" evidence="1">
    <location>
        <begin position="159"/>
        <end position="173"/>
    </location>
</feature>
<feature type="region of interest" description="Disordered" evidence="1">
    <location>
        <begin position="1"/>
        <end position="74"/>
    </location>
</feature>
<dbReference type="OrthoDB" id="5225441at2759"/>
<feature type="compositionally biased region" description="Basic and acidic residues" evidence="1">
    <location>
        <begin position="218"/>
        <end position="227"/>
    </location>
</feature>
<dbReference type="AlphaFoldDB" id="A0A370TBK0"/>
<dbReference type="GeneID" id="43602483"/>